<keyword evidence="9" id="KW-1185">Reference proteome</keyword>
<evidence type="ECO:0000256" key="1">
    <source>
        <dbReference type="ARBA" id="ARBA00022553"/>
    </source>
</evidence>
<dbReference type="SMART" id="SM00448">
    <property type="entry name" value="REC"/>
    <property type="match status" value="1"/>
</dbReference>
<comment type="caution">
    <text evidence="8">The sequence shown here is derived from an EMBL/GenBank/DDBJ whole genome shotgun (WGS) entry which is preliminary data.</text>
</comment>
<evidence type="ECO:0000256" key="3">
    <source>
        <dbReference type="ARBA" id="ARBA00023125"/>
    </source>
</evidence>
<dbReference type="GO" id="GO:0003677">
    <property type="term" value="F:DNA binding"/>
    <property type="evidence" value="ECO:0007669"/>
    <property type="project" value="UniProtKB-KW"/>
</dbReference>
<dbReference type="Gene3D" id="3.40.50.2300">
    <property type="match status" value="1"/>
</dbReference>
<dbReference type="SUPFAM" id="SSF52172">
    <property type="entry name" value="CheY-like"/>
    <property type="match status" value="1"/>
</dbReference>
<dbReference type="AlphaFoldDB" id="A0A939K4Y6"/>
<keyword evidence="1 5" id="KW-0597">Phosphoprotein</keyword>
<name>A0A939K4Y6_9BACT</name>
<dbReference type="Pfam" id="PF00196">
    <property type="entry name" value="GerE"/>
    <property type="match status" value="1"/>
</dbReference>
<dbReference type="CDD" id="cd06170">
    <property type="entry name" value="LuxR_C_like"/>
    <property type="match status" value="1"/>
</dbReference>
<keyword evidence="4" id="KW-0804">Transcription</keyword>
<dbReference type="InterPro" id="IPR058245">
    <property type="entry name" value="NreC/VraR/RcsB-like_REC"/>
</dbReference>
<evidence type="ECO:0000256" key="2">
    <source>
        <dbReference type="ARBA" id="ARBA00023015"/>
    </source>
</evidence>
<gene>
    <name evidence="8" type="ORF">J2I47_20290</name>
</gene>
<proteinExistence type="predicted"/>
<dbReference type="PANTHER" id="PTHR43214">
    <property type="entry name" value="TWO-COMPONENT RESPONSE REGULATOR"/>
    <property type="match status" value="1"/>
</dbReference>
<dbReference type="SUPFAM" id="SSF46894">
    <property type="entry name" value="C-terminal effector domain of the bipartite response regulators"/>
    <property type="match status" value="1"/>
</dbReference>
<dbReference type="PROSITE" id="PS50043">
    <property type="entry name" value="HTH_LUXR_2"/>
    <property type="match status" value="1"/>
</dbReference>
<feature type="domain" description="HTH luxR-type" evidence="6">
    <location>
        <begin position="158"/>
        <end position="223"/>
    </location>
</feature>
<dbReference type="InterPro" id="IPR016032">
    <property type="entry name" value="Sig_transdc_resp-reg_C-effctor"/>
</dbReference>
<dbReference type="GO" id="GO:0006355">
    <property type="term" value="P:regulation of DNA-templated transcription"/>
    <property type="evidence" value="ECO:0007669"/>
    <property type="project" value="InterPro"/>
</dbReference>
<evidence type="ECO:0000259" key="6">
    <source>
        <dbReference type="PROSITE" id="PS50043"/>
    </source>
</evidence>
<dbReference type="EMBL" id="JAFMYV010000011">
    <property type="protein sequence ID" value="MBO0938904.1"/>
    <property type="molecule type" value="Genomic_DNA"/>
</dbReference>
<keyword evidence="3" id="KW-0238">DNA-binding</keyword>
<evidence type="ECO:0000256" key="4">
    <source>
        <dbReference type="ARBA" id="ARBA00023163"/>
    </source>
</evidence>
<protein>
    <submittedName>
        <fullName evidence="8">Response regulator transcription factor</fullName>
    </submittedName>
</protein>
<dbReference type="CDD" id="cd17535">
    <property type="entry name" value="REC_NarL-like"/>
    <property type="match status" value="1"/>
</dbReference>
<sequence length="224" mass="24317">MPIRILVADDHAVVRKGVSTLLEDADDLELVGEATDGDQAMTMTSSMLPDVLLLDVTMPKMSGLDVARQVAAAYPSVRILMFSMHNNPAYILNSVKNGASGYLLKDSDHDEILKALRTVALGDLYYPPSASSVIIRHLMDAKPMRPVSVEAVVEEAPAQSVWGKLTSRETQILTCLIDGLSSRDIAERFGSSPNTVANQRASLIRKVGVNNTAELISMALRQRL</sequence>
<dbReference type="InterPro" id="IPR000792">
    <property type="entry name" value="Tscrpt_reg_LuxR_C"/>
</dbReference>
<dbReference type="SMART" id="SM00421">
    <property type="entry name" value="HTH_LUXR"/>
    <property type="match status" value="1"/>
</dbReference>
<reference evidence="8" key="1">
    <citation type="submission" date="2021-03" db="EMBL/GenBank/DDBJ databases">
        <title>Fibrella sp. HMF5335 genome sequencing and assembly.</title>
        <authorList>
            <person name="Kang H."/>
            <person name="Kim H."/>
            <person name="Bae S."/>
            <person name="Joh K."/>
        </authorList>
    </citation>
    <scope>NUCLEOTIDE SEQUENCE</scope>
    <source>
        <strain evidence="8">HMF5335</strain>
    </source>
</reference>
<dbReference type="InterPro" id="IPR011006">
    <property type="entry name" value="CheY-like_superfamily"/>
</dbReference>
<dbReference type="Pfam" id="PF00072">
    <property type="entry name" value="Response_reg"/>
    <property type="match status" value="1"/>
</dbReference>
<dbReference type="RefSeq" id="WP_207366436.1">
    <property type="nucleotide sequence ID" value="NZ_JAFMYV010000011.1"/>
</dbReference>
<dbReference type="GO" id="GO:0000160">
    <property type="term" value="P:phosphorelay signal transduction system"/>
    <property type="evidence" value="ECO:0007669"/>
    <property type="project" value="InterPro"/>
</dbReference>
<evidence type="ECO:0000313" key="9">
    <source>
        <dbReference type="Proteomes" id="UP000664034"/>
    </source>
</evidence>
<accession>A0A939K4Y6</accession>
<dbReference type="InterPro" id="IPR001789">
    <property type="entry name" value="Sig_transdc_resp-reg_receiver"/>
</dbReference>
<dbReference type="PANTHER" id="PTHR43214:SF41">
    <property type="entry name" value="NITRATE_NITRITE RESPONSE REGULATOR PROTEIN NARP"/>
    <property type="match status" value="1"/>
</dbReference>
<evidence type="ECO:0000256" key="5">
    <source>
        <dbReference type="PROSITE-ProRule" id="PRU00169"/>
    </source>
</evidence>
<organism evidence="8 9">
    <name type="scientific">Fibrella rubiginis</name>
    <dbReference type="NCBI Taxonomy" id="2817060"/>
    <lineage>
        <taxon>Bacteria</taxon>
        <taxon>Pseudomonadati</taxon>
        <taxon>Bacteroidota</taxon>
        <taxon>Cytophagia</taxon>
        <taxon>Cytophagales</taxon>
        <taxon>Spirosomataceae</taxon>
        <taxon>Fibrella</taxon>
    </lineage>
</organism>
<dbReference type="InterPro" id="IPR039420">
    <property type="entry name" value="WalR-like"/>
</dbReference>
<dbReference type="PRINTS" id="PR00038">
    <property type="entry name" value="HTHLUXR"/>
</dbReference>
<evidence type="ECO:0000259" key="7">
    <source>
        <dbReference type="PROSITE" id="PS50110"/>
    </source>
</evidence>
<feature type="domain" description="Response regulatory" evidence="7">
    <location>
        <begin position="4"/>
        <end position="120"/>
    </location>
</feature>
<evidence type="ECO:0000313" key="8">
    <source>
        <dbReference type="EMBL" id="MBO0938904.1"/>
    </source>
</evidence>
<dbReference type="Proteomes" id="UP000664034">
    <property type="component" value="Unassembled WGS sequence"/>
</dbReference>
<feature type="modified residue" description="4-aspartylphosphate" evidence="5">
    <location>
        <position position="55"/>
    </location>
</feature>
<dbReference type="PROSITE" id="PS50110">
    <property type="entry name" value="RESPONSE_REGULATORY"/>
    <property type="match status" value="1"/>
</dbReference>
<keyword evidence="2" id="KW-0805">Transcription regulation</keyword>